<comment type="similarity">
    <text evidence="1">Belongs to the plant acyltransferase family.</text>
</comment>
<dbReference type="EMBL" id="JAJSOW010000003">
    <property type="protein sequence ID" value="KAI9196473.1"/>
    <property type="molecule type" value="Genomic_DNA"/>
</dbReference>
<dbReference type="InterPro" id="IPR050317">
    <property type="entry name" value="Plant_Fungal_Acyltransferase"/>
</dbReference>
<sequence>MEGKNPIKVIKEAISRTLVFYYPLDGRLREGFNRKLMVDYTDEVALEIDPDEIVRVSCTVKVRDKNYNMCLTHRYYGNAFANPTVCSKAYLLCENPLEYAAELVKKVKTKMSEEYIRSLADLMVIR</sequence>
<gene>
    <name evidence="2" type="ORF">LWI28_024277</name>
</gene>
<dbReference type="AlphaFoldDB" id="A0AAD5JEG9"/>
<dbReference type="GO" id="GO:0016747">
    <property type="term" value="F:acyltransferase activity, transferring groups other than amino-acyl groups"/>
    <property type="evidence" value="ECO:0007669"/>
    <property type="project" value="TreeGrafter"/>
</dbReference>
<reference evidence="2" key="1">
    <citation type="journal article" date="2022" name="Plant J.">
        <title>Strategies of tolerance reflected in two North American maple genomes.</title>
        <authorList>
            <person name="McEvoy S.L."/>
            <person name="Sezen U.U."/>
            <person name="Trouern-Trend A."/>
            <person name="McMahon S.M."/>
            <person name="Schaberg P.G."/>
            <person name="Yang J."/>
            <person name="Wegrzyn J.L."/>
            <person name="Swenson N.G."/>
        </authorList>
    </citation>
    <scope>NUCLEOTIDE SEQUENCE</scope>
    <source>
        <strain evidence="2">91603</strain>
    </source>
</reference>
<reference evidence="2" key="2">
    <citation type="submission" date="2023-02" db="EMBL/GenBank/DDBJ databases">
        <authorList>
            <person name="Swenson N.G."/>
            <person name="Wegrzyn J.L."/>
            <person name="Mcevoy S.L."/>
        </authorList>
    </citation>
    <scope>NUCLEOTIDE SEQUENCE</scope>
    <source>
        <strain evidence="2">91603</strain>
        <tissue evidence="2">Leaf</tissue>
    </source>
</reference>
<evidence type="ECO:0000256" key="1">
    <source>
        <dbReference type="ARBA" id="ARBA00009861"/>
    </source>
</evidence>
<organism evidence="2 3">
    <name type="scientific">Acer negundo</name>
    <name type="common">Box elder</name>
    <dbReference type="NCBI Taxonomy" id="4023"/>
    <lineage>
        <taxon>Eukaryota</taxon>
        <taxon>Viridiplantae</taxon>
        <taxon>Streptophyta</taxon>
        <taxon>Embryophyta</taxon>
        <taxon>Tracheophyta</taxon>
        <taxon>Spermatophyta</taxon>
        <taxon>Magnoliopsida</taxon>
        <taxon>eudicotyledons</taxon>
        <taxon>Gunneridae</taxon>
        <taxon>Pentapetalae</taxon>
        <taxon>rosids</taxon>
        <taxon>malvids</taxon>
        <taxon>Sapindales</taxon>
        <taxon>Sapindaceae</taxon>
        <taxon>Hippocastanoideae</taxon>
        <taxon>Acereae</taxon>
        <taxon>Acer</taxon>
    </lineage>
</organism>
<name>A0AAD5JEG9_ACENE</name>
<dbReference type="PANTHER" id="PTHR31642">
    <property type="entry name" value="TRICHOTHECENE 3-O-ACETYLTRANSFERASE"/>
    <property type="match status" value="1"/>
</dbReference>
<comment type="caution">
    <text evidence="2">The sequence shown here is derived from an EMBL/GenBank/DDBJ whole genome shotgun (WGS) entry which is preliminary data.</text>
</comment>
<evidence type="ECO:0000313" key="3">
    <source>
        <dbReference type="Proteomes" id="UP001064489"/>
    </source>
</evidence>
<dbReference type="Gene3D" id="3.30.559.10">
    <property type="entry name" value="Chloramphenicol acetyltransferase-like domain"/>
    <property type="match status" value="1"/>
</dbReference>
<keyword evidence="3" id="KW-1185">Reference proteome</keyword>
<protein>
    <submittedName>
        <fullName evidence="2">Uncharacterized protein</fullName>
    </submittedName>
</protein>
<dbReference type="Proteomes" id="UP001064489">
    <property type="component" value="Chromosome 1"/>
</dbReference>
<accession>A0AAD5JEG9</accession>
<dbReference type="PANTHER" id="PTHR31642:SF302">
    <property type="entry name" value="METHANOL O-ANTHRANILOYLTRANSFERASE-LIKE"/>
    <property type="match status" value="1"/>
</dbReference>
<proteinExistence type="inferred from homology"/>
<dbReference type="InterPro" id="IPR023213">
    <property type="entry name" value="CAT-like_dom_sf"/>
</dbReference>
<evidence type="ECO:0000313" key="2">
    <source>
        <dbReference type="EMBL" id="KAI9196473.1"/>
    </source>
</evidence>